<keyword evidence="2 5" id="KW-0812">Transmembrane</keyword>
<comment type="subcellular location">
    <subcellularLocation>
        <location evidence="1">Membrane</location>
        <topology evidence="1">Multi-pass membrane protein</topology>
    </subcellularLocation>
</comment>
<keyword evidence="3 5" id="KW-1133">Transmembrane helix</keyword>
<dbReference type="EMBL" id="CP046401">
    <property type="protein sequence ID" value="QGY47194.1"/>
    <property type="molecule type" value="Genomic_DNA"/>
</dbReference>
<dbReference type="Proteomes" id="UP000428260">
    <property type="component" value="Chromosome"/>
</dbReference>
<dbReference type="InterPro" id="IPR032808">
    <property type="entry name" value="DoxX"/>
</dbReference>
<proteinExistence type="predicted"/>
<evidence type="ECO:0000256" key="3">
    <source>
        <dbReference type="ARBA" id="ARBA00022989"/>
    </source>
</evidence>
<dbReference type="KEGG" id="mcos:GM418_27075"/>
<evidence type="ECO:0000313" key="6">
    <source>
        <dbReference type="EMBL" id="QGY47194.1"/>
    </source>
</evidence>
<evidence type="ECO:0000256" key="1">
    <source>
        <dbReference type="ARBA" id="ARBA00004141"/>
    </source>
</evidence>
<keyword evidence="7" id="KW-1185">Reference proteome</keyword>
<name>A0A6I6KAI5_9BACT</name>
<reference evidence="6 7" key="1">
    <citation type="submission" date="2019-11" db="EMBL/GenBank/DDBJ databases">
        <authorList>
            <person name="Zheng R.K."/>
            <person name="Sun C.M."/>
        </authorList>
    </citation>
    <scope>NUCLEOTIDE SEQUENCE [LARGE SCALE GENOMIC DNA]</scope>
    <source>
        <strain evidence="6 7">WC007</strain>
    </source>
</reference>
<feature type="transmembrane region" description="Helical" evidence="5">
    <location>
        <begin position="74"/>
        <end position="105"/>
    </location>
</feature>
<evidence type="ECO:0000256" key="4">
    <source>
        <dbReference type="ARBA" id="ARBA00023136"/>
    </source>
</evidence>
<dbReference type="RefSeq" id="WP_158870824.1">
    <property type="nucleotide sequence ID" value="NZ_CP046401.1"/>
</dbReference>
<dbReference type="Pfam" id="PF07681">
    <property type="entry name" value="DoxX"/>
    <property type="match status" value="1"/>
</dbReference>
<sequence>MKESIYSTKQLSALVAVRFLIGWHLLYEGVYKLYSPAWSSQGFLSESQWIMSGFAKWIISNQEILSVVDFLNTWGLIAIGLGLIFGLLTRIATFSGIVLLLMYYFSTPPLIGLEYSIPAEGNYLIINKTLIEAAALVVILVFPTGAIIGLDRFIFKKK</sequence>
<evidence type="ECO:0000256" key="5">
    <source>
        <dbReference type="SAM" id="Phobius"/>
    </source>
</evidence>
<accession>A0A6I6KAI5</accession>
<dbReference type="GO" id="GO:0016020">
    <property type="term" value="C:membrane"/>
    <property type="evidence" value="ECO:0007669"/>
    <property type="project" value="UniProtKB-SubCell"/>
</dbReference>
<evidence type="ECO:0000256" key="2">
    <source>
        <dbReference type="ARBA" id="ARBA00022692"/>
    </source>
</evidence>
<dbReference type="AlphaFoldDB" id="A0A6I6KAI5"/>
<evidence type="ECO:0000313" key="7">
    <source>
        <dbReference type="Proteomes" id="UP000428260"/>
    </source>
</evidence>
<keyword evidence="4 5" id="KW-0472">Membrane</keyword>
<feature type="transmembrane region" description="Helical" evidence="5">
    <location>
        <begin position="125"/>
        <end position="150"/>
    </location>
</feature>
<protein>
    <submittedName>
        <fullName evidence="6">DoxX family membrane protein</fullName>
    </submittedName>
</protein>
<gene>
    <name evidence="6" type="ORF">GM418_27075</name>
</gene>
<organism evidence="6 7">
    <name type="scientific">Maribellus comscasis</name>
    <dbReference type="NCBI Taxonomy" id="2681766"/>
    <lineage>
        <taxon>Bacteria</taxon>
        <taxon>Pseudomonadati</taxon>
        <taxon>Bacteroidota</taxon>
        <taxon>Bacteroidia</taxon>
        <taxon>Marinilabiliales</taxon>
        <taxon>Prolixibacteraceae</taxon>
        <taxon>Maribellus</taxon>
    </lineage>
</organism>